<evidence type="ECO:0000256" key="4">
    <source>
        <dbReference type="ARBA" id="ARBA00022737"/>
    </source>
</evidence>
<dbReference type="CDD" id="cd10747">
    <property type="entry name" value="DnaJ_C"/>
    <property type="match status" value="1"/>
</dbReference>
<feature type="binding site" evidence="9">
    <location>
        <position position="205"/>
    </location>
    <ligand>
        <name>Zn(2+)</name>
        <dbReference type="ChEBI" id="CHEBI:29105"/>
        <label>1</label>
    </ligand>
</feature>
<keyword evidence="8 9" id="KW-0143">Chaperone</keyword>
<dbReference type="InterPro" id="IPR036410">
    <property type="entry name" value="HSP_DnaJ_Cys-rich_dom_sf"/>
</dbReference>
<evidence type="ECO:0000256" key="7">
    <source>
        <dbReference type="ARBA" id="ARBA00023016"/>
    </source>
</evidence>
<feature type="binding site" evidence="9">
    <location>
        <position position="191"/>
    </location>
    <ligand>
        <name>Zn(2+)</name>
        <dbReference type="ChEBI" id="CHEBI:29105"/>
        <label>2</label>
    </ligand>
</feature>
<keyword evidence="4 9" id="KW-0677">Repeat</keyword>
<feature type="domain" description="J" evidence="11">
    <location>
        <begin position="4"/>
        <end position="69"/>
    </location>
</feature>
<dbReference type="InterPro" id="IPR002939">
    <property type="entry name" value="DnaJ_C"/>
</dbReference>
<feature type="binding site" evidence="9">
    <location>
        <position position="188"/>
    </location>
    <ligand>
        <name>Zn(2+)</name>
        <dbReference type="ChEBI" id="CHEBI:29105"/>
        <label>2</label>
    </ligand>
</feature>
<evidence type="ECO:0000313" key="13">
    <source>
        <dbReference type="EMBL" id="GGO07467.1"/>
    </source>
</evidence>
<feature type="zinc finger region" description="CR-type" evidence="10">
    <location>
        <begin position="136"/>
        <end position="214"/>
    </location>
</feature>
<dbReference type="PROSITE" id="PS50076">
    <property type="entry name" value="DNAJ_2"/>
    <property type="match status" value="1"/>
</dbReference>
<keyword evidence="7 9" id="KW-0346">Stress response</keyword>
<feature type="repeat" description="CXXCXGXG motif" evidence="9">
    <location>
        <begin position="188"/>
        <end position="195"/>
    </location>
</feature>
<dbReference type="PROSITE" id="PS00636">
    <property type="entry name" value="DNAJ_1"/>
    <property type="match status" value="1"/>
</dbReference>
<comment type="domain">
    <text evidence="9">The J domain is necessary and sufficient to stimulate DnaK ATPase activity. Zinc center 1 plays an important role in the autonomous, DnaK-independent chaperone activity of DnaJ. Zinc center 2 is essential for interaction with DnaK and for DnaJ activity.</text>
</comment>
<comment type="function">
    <text evidence="9">Participates actively in the response to hyperosmotic and heat shock by preventing the aggregation of stress-denatured proteins and by disaggregating proteins, also in an autonomous, DnaK-independent fashion. Unfolded proteins bind initially to DnaJ; upon interaction with the DnaJ-bound protein, DnaK hydrolyzes its bound ATP, resulting in the formation of a stable complex. GrpE releases ADP from DnaK; ATP binding to DnaK triggers the release of the substrate protein, thus completing the reaction cycle. Several rounds of ATP-dependent interactions between DnaJ, DnaK and GrpE are required for fully efficient folding. Also involved, together with DnaK and GrpE, in the DNA replication of plasmids through activation of initiation proteins.</text>
</comment>
<keyword evidence="6 9" id="KW-0862">Zinc</keyword>
<reference evidence="14" key="1">
    <citation type="journal article" date="2019" name="Int. J. Syst. Evol. Microbiol.">
        <title>The Global Catalogue of Microorganisms (GCM) 10K type strain sequencing project: providing services to taxonomists for standard genome sequencing and annotation.</title>
        <authorList>
            <consortium name="The Broad Institute Genomics Platform"/>
            <consortium name="The Broad Institute Genome Sequencing Center for Infectious Disease"/>
            <person name="Wu L."/>
            <person name="Ma J."/>
        </authorList>
    </citation>
    <scope>NUCLEOTIDE SEQUENCE [LARGE SCALE GENOMIC DNA]</scope>
    <source>
        <strain evidence="14">JCM 17843</strain>
    </source>
</reference>
<feature type="repeat" description="CXXCXGXG motif" evidence="9">
    <location>
        <begin position="166"/>
        <end position="173"/>
    </location>
</feature>
<evidence type="ECO:0000256" key="5">
    <source>
        <dbReference type="ARBA" id="ARBA00022771"/>
    </source>
</evidence>
<dbReference type="PANTHER" id="PTHR43096:SF48">
    <property type="entry name" value="CHAPERONE PROTEIN DNAJ"/>
    <property type="match status" value="1"/>
</dbReference>
<dbReference type="Gene3D" id="2.10.230.10">
    <property type="entry name" value="Heat shock protein DnaJ, cysteine-rich domain"/>
    <property type="match status" value="1"/>
</dbReference>
<dbReference type="Pfam" id="PF00226">
    <property type="entry name" value="DnaJ"/>
    <property type="match status" value="1"/>
</dbReference>
<dbReference type="PROSITE" id="PS51188">
    <property type="entry name" value="ZF_CR"/>
    <property type="match status" value="1"/>
</dbReference>
<dbReference type="SMART" id="SM00271">
    <property type="entry name" value="DnaJ"/>
    <property type="match status" value="1"/>
</dbReference>
<comment type="cofactor">
    <cofactor evidence="9">
        <name>Zn(2+)</name>
        <dbReference type="ChEBI" id="CHEBI:29105"/>
    </cofactor>
    <text evidence="9">Binds 2 Zn(2+) ions per monomer.</text>
</comment>
<accession>A0ABQ2L9A5</accession>
<keyword evidence="2 9" id="KW-0235">DNA replication</keyword>
<organism evidence="13 14">
    <name type="scientific">Iodidimonas muriae</name>
    <dbReference type="NCBI Taxonomy" id="261467"/>
    <lineage>
        <taxon>Bacteria</taxon>
        <taxon>Pseudomonadati</taxon>
        <taxon>Pseudomonadota</taxon>
        <taxon>Alphaproteobacteria</taxon>
        <taxon>Iodidimonadales</taxon>
        <taxon>Iodidimonadaceae</taxon>
        <taxon>Iodidimonas</taxon>
    </lineage>
</organism>
<dbReference type="Pfam" id="PF01556">
    <property type="entry name" value="DnaJ_C"/>
    <property type="match status" value="1"/>
</dbReference>
<evidence type="ECO:0000259" key="11">
    <source>
        <dbReference type="PROSITE" id="PS50076"/>
    </source>
</evidence>
<evidence type="ECO:0000256" key="3">
    <source>
        <dbReference type="ARBA" id="ARBA00022723"/>
    </source>
</evidence>
<dbReference type="CDD" id="cd10719">
    <property type="entry name" value="DnaJ_zf"/>
    <property type="match status" value="1"/>
</dbReference>
<dbReference type="SUPFAM" id="SSF49493">
    <property type="entry name" value="HSP40/DnaJ peptide-binding domain"/>
    <property type="match status" value="2"/>
</dbReference>
<feature type="domain" description="CR-type" evidence="12">
    <location>
        <begin position="136"/>
        <end position="214"/>
    </location>
</feature>
<dbReference type="RefSeq" id="WP_188873483.1">
    <property type="nucleotide sequence ID" value="NZ_BMOV01000002.1"/>
</dbReference>
<evidence type="ECO:0000256" key="1">
    <source>
        <dbReference type="ARBA" id="ARBA00022490"/>
    </source>
</evidence>
<name>A0ABQ2L9A5_9PROT</name>
<feature type="binding site" evidence="9">
    <location>
        <position position="152"/>
    </location>
    <ligand>
        <name>Zn(2+)</name>
        <dbReference type="ChEBI" id="CHEBI:29105"/>
        <label>1</label>
    </ligand>
</feature>
<dbReference type="Proteomes" id="UP000602381">
    <property type="component" value="Unassembled WGS sequence"/>
</dbReference>
<evidence type="ECO:0000256" key="6">
    <source>
        <dbReference type="ARBA" id="ARBA00022833"/>
    </source>
</evidence>
<keyword evidence="5 9" id="KW-0863">Zinc-finger</keyword>
<evidence type="ECO:0000259" key="12">
    <source>
        <dbReference type="PROSITE" id="PS51188"/>
    </source>
</evidence>
<dbReference type="InterPro" id="IPR018253">
    <property type="entry name" value="DnaJ_domain_CS"/>
</dbReference>
<dbReference type="NCBIfam" id="NF008035">
    <property type="entry name" value="PRK10767.1"/>
    <property type="match status" value="1"/>
</dbReference>
<proteinExistence type="inferred from homology"/>
<evidence type="ECO:0000313" key="14">
    <source>
        <dbReference type="Proteomes" id="UP000602381"/>
    </source>
</evidence>
<keyword evidence="14" id="KW-1185">Reference proteome</keyword>
<dbReference type="Gene3D" id="2.60.260.20">
    <property type="entry name" value="Urease metallochaperone UreE, N-terminal domain"/>
    <property type="match status" value="2"/>
</dbReference>
<sequence length="378" mass="40822">MTECFYETLGVERGSDGATIKRAYRKLAMQYHPDRNPNDEAAEQRFKEISEAYDVLKDDQKRAAYDRYGHAAFANGHGGGAQARGFDTDSFSDIFDQFFGDMMGGGGGRGRGQSSARRGADLRFNLEISLESAFHGVTENIEVPTSVSCDDCSGTGAEEGSSPEMCPACQGAGKIRTAQGFFTVERTCPGCKGAGRVISSPCKSCHGMGRVEKTRQLSVKIPAGVEEGTRIRLAGEGEAGFRGGPAGDLYIFLSIRPHKVFEREGTTVYCGVPISMLTATLGGEIEVPTLGGGRAKVRIPEGTQTGRQFRLRNKGMPQINTPIYGDMIIEITVETPVNLTKAQKDTLRGLADELGDKHMPQSTGFFSKVKGLWDDLTD</sequence>
<gene>
    <name evidence="9 13" type="primary">dnaJ</name>
    <name evidence="13" type="ORF">GCM10007972_06870</name>
</gene>
<evidence type="ECO:0000256" key="10">
    <source>
        <dbReference type="PROSITE-ProRule" id="PRU00546"/>
    </source>
</evidence>
<evidence type="ECO:0000256" key="2">
    <source>
        <dbReference type="ARBA" id="ARBA00022705"/>
    </source>
</evidence>
<dbReference type="CDD" id="cd06257">
    <property type="entry name" value="DnaJ"/>
    <property type="match status" value="1"/>
</dbReference>
<feature type="binding site" evidence="9">
    <location>
        <position position="166"/>
    </location>
    <ligand>
        <name>Zn(2+)</name>
        <dbReference type="ChEBI" id="CHEBI:29105"/>
        <label>2</label>
    </ligand>
</feature>
<protein>
    <recommendedName>
        <fullName evidence="9">Chaperone protein DnaJ</fullName>
    </recommendedName>
</protein>
<dbReference type="InterPro" id="IPR008971">
    <property type="entry name" value="HSP40/DnaJ_pept-bd"/>
</dbReference>
<dbReference type="InterPro" id="IPR012724">
    <property type="entry name" value="DnaJ"/>
</dbReference>
<feature type="repeat" description="CXXCXGXG motif" evidence="9">
    <location>
        <begin position="149"/>
        <end position="156"/>
    </location>
</feature>
<comment type="subcellular location">
    <subcellularLocation>
        <location evidence="9">Cytoplasm</location>
    </subcellularLocation>
</comment>
<dbReference type="HAMAP" id="MF_01152">
    <property type="entry name" value="DnaJ"/>
    <property type="match status" value="1"/>
</dbReference>
<feature type="binding site" evidence="9">
    <location>
        <position position="202"/>
    </location>
    <ligand>
        <name>Zn(2+)</name>
        <dbReference type="ChEBI" id="CHEBI:29105"/>
        <label>1</label>
    </ligand>
</feature>
<dbReference type="EMBL" id="BMOV01000002">
    <property type="protein sequence ID" value="GGO07467.1"/>
    <property type="molecule type" value="Genomic_DNA"/>
</dbReference>
<dbReference type="PANTHER" id="PTHR43096">
    <property type="entry name" value="DNAJ HOMOLOG 1, MITOCHONDRIAL-RELATED"/>
    <property type="match status" value="1"/>
</dbReference>
<comment type="similarity">
    <text evidence="9">Belongs to the DnaJ family.</text>
</comment>
<evidence type="ECO:0000256" key="9">
    <source>
        <dbReference type="HAMAP-Rule" id="MF_01152"/>
    </source>
</evidence>
<feature type="repeat" description="CXXCXGXG motif" evidence="9">
    <location>
        <begin position="202"/>
        <end position="209"/>
    </location>
</feature>
<comment type="subunit">
    <text evidence="9">Homodimer.</text>
</comment>
<dbReference type="PRINTS" id="PR00625">
    <property type="entry name" value="JDOMAIN"/>
</dbReference>
<dbReference type="SUPFAM" id="SSF57938">
    <property type="entry name" value="DnaJ/Hsp40 cysteine-rich domain"/>
    <property type="match status" value="1"/>
</dbReference>
<evidence type="ECO:0000256" key="8">
    <source>
        <dbReference type="ARBA" id="ARBA00023186"/>
    </source>
</evidence>
<dbReference type="InterPro" id="IPR001305">
    <property type="entry name" value="HSP_DnaJ_Cys-rich_dom"/>
</dbReference>
<keyword evidence="1 9" id="KW-0963">Cytoplasm</keyword>
<dbReference type="Gene3D" id="1.10.287.110">
    <property type="entry name" value="DnaJ domain"/>
    <property type="match status" value="1"/>
</dbReference>
<keyword evidence="3 9" id="KW-0479">Metal-binding</keyword>
<feature type="binding site" evidence="9">
    <location>
        <position position="149"/>
    </location>
    <ligand>
        <name>Zn(2+)</name>
        <dbReference type="ChEBI" id="CHEBI:29105"/>
        <label>1</label>
    </ligand>
</feature>
<feature type="binding site" evidence="9">
    <location>
        <position position="169"/>
    </location>
    <ligand>
        <name>Zn(2+)</name>
        <dbReference type="ChEBI" id="CHEBI:29105"/>
        <label>2</label>
    </ligand>
</feature>
<dbReference type="NCBIfam" id="TIGR02349">
    <property type="entry name" value="DnaJ_bact"/>
    <property type="match status" value="1"/>
</dbReference>
<dbReference type="InterPro" id="IPR036869">
    <property type="entry name" value="J_dom_sf"/>
</dbReference>
<dbReference type="SUPFAM" id="SSF46565">
    <property type="entry name" value="Chaperone J-domain"/>
    <property type="match status" value="1"/>
</dbReference>
<comment type="caution">
    <text evidence="13">The sequence shown here is derived from an EMBL/GenBank/DDBJ whole genome shotgun (WGS) entry which is preliminary data.</text>
</comment>
<dbReference type="InterPro" id="IPR001623">
    <property type="entry name" value="DnaJ_domain"/>
</dbReference>
<dbReference type="Pfam" id="PF00684">
    <property type="entry name" value="DnaJ_CXXCXGXG"/>
    <property type="match status" value="1"/>
</dbReference>